<evidence type="ECO:0000256" key="7">
    <source>
        <dbReference type="ARBA" id="ARBA00022723"/>
    </source>
</evidence>
<reference evidence="23 24" key="1">
    <citation type="journal article" date="2019" name="Mol. Biol. Evol.">
        <title>Blast fungal genomes show frequent chromosomal changes, gene gains and losses, and effector gene turnover.</title>
        <authorList>
            <person name="Gomez Luciano L.B."/>
            <person name="Jason Tsai I."/>
            <person name="Chuma I."/>
            <person name="Tosa Y."/>
            <person name="Chen Y.H."/>
            <person name="Li J.Y."/>
            <person name="Li M.Y."/>
            <person name="Jade Lu M.Y."/>
            <person name="Nakayashiki H."/>
            <person name="Li W.H."/>
        </authorList>
    </citation>
    <scope>NUCLEOTIDE SEQUENCE [LARGE SCALE GENOMIC DNA]</scope>
    <source>
        <strain evidence="23">MZ5-1-6</strain>
    </source>
</reference>
<evidence type="ECO:0000256" key="3">
    <source>
        <dbReference type="ARBA" id="ARBA00008072"/>
    </source>
</evidence>
<feature type="binding site" evidence="18">
    <location>
        <position position="911"/>
    </location>
    <ligand>
        <name>ATP</name>
        <dbReference type="ChEBI" id="CHEBI:30616"/>
    </ligand>
</feature>
<feature type="compositionally biased region" description="Basic and acidic residues" evidence="20">
    <location>
        <begin position="1229"/>
        <end position="1246"/>
    </location>
</feature>
<evidence type="ECO:0000256" key="9">
    <source>
        <dbReference type="ARBA" id="ARBA00022840"/>
    </source>
</evidence>
<feature type="compositionally biased region" description="Acidic residues" evidence="20">
    <location>
        <begin position="1901"/>
        <end position="1913"/>
    </location>
</feature>
<dbReference type="PROSITE" id="PS00154">
    <property type="entry name" value="ATPASE_E1_E2"/>
    <property type="match status" value="1"/>
</dbReference>
<feature type="region of interest" description="Disordered" evidence="20">
    <location>
        <begin position="1901"/>
        <end position="1922"/>
    </location>
</feature>
<dbReference type="GO" id="GO:0016887">
    <property type="term" value="F:ATP hydrolysis activity"/>
    <property type="evidence" value="ECO:0007669"/>
    <property type="project" value="InterPro"/>
</dbReference>
<dbReference type="InterPro" id="IPR023298">
    <property type="entry name" value="ATPase_P-typ_TM_dom_sf"/>
</dbReference>
<evidence type="ECO:0000256" key="14">
    <source>
        <dbReference type="ARBA" id="ARBA00023136"/>
    </source>
</evidence>
<name>A0A4V1C7G1_PYROR</name>
<feature type="binding site" evidence="18">
    <location>
        <position position="1084"/>
    </location>
    <ligand>
        <name>ATP</name>
        <dbReference type="ChEBI" id="CHEBI:30616"/>
    </ligand>
</feature>
<feature type="binding site" evidence="18">
    <location>
        <position position="1132"/>
    </location>
    <ligand>
        <name>ATP</name>
        <dbReference type="ChEBI" id="CHEBI:30616"/>
    </ligand>
</feature>
<feature type="binding site" evidence="18">
    <location>
        <position position="1155"/>
    </location>
    <ligand>
        <name>ATP</name>
        <dbReference type="ChEBI" id="CHEBI:30616"/>
    </ligand>
</feature>
<feature type="transmembrane region" description="Helical" evidence="21">
    <location>
        <begin position="1784"/>
        <end position="1807"/>
    </location>
</feature>
<dbReference type="NCBIfam" id="TIGR01652">
    <property type="entry name" value="ATPase-Plipid"/>
    <property type="match status" value="1"/>
</dbReference>
<dbReference type="InterPro" id="IPR006539">
    <property type="entry name" value="P-type_ATPase_IV"/>
</dbReference>
<keyword evidence="11" id="KW-1278">Translocase</keyword>
<dbReference type="GO" id="GO:0032456">
    <property type="term" value="P:endocytic recycling"/>
    <property type="evidence" value="ECO:0007669"/>
    <property type="project" value="TreeGrafter"/>
</dbReference>
<dbReference type="InterPro" id="IPR020843">
    <property type="entry name" value="ER"/>
</dbReference>
<evidence type="ECO:0000256" key="6">
    <source>
        <dbReference type="ARBA" id="ARBA00022692"/>
    </source>
</evidence>
<dbReference type="InterPro" id="IPR032630">
    <property type="entry name" value="P_typ_ATPase_c"/>
</dbReference>
<dbReference type="InterPro" id="IPR047122">
    <property type="entry name" value="Trans-enoyl_RdTase-like"/>
</dbReference>
<dbReference type="Pfam" id="PF16209">
    <property type="entry name" value="PhoLip_ATPase_N"/>
    <property type="match status" value="1"/>
</dbReference>
<evidence type="ECO:0000256" key="8">
    <source>
        <dbReference type="ARBA" id="ARBA00022741"/>
    </source>
</evidence>
<evidence type="ECO:0000256" key="1">
    <source>
        <dbReference type="ARBA" id="ARBA00004141"/>
    </source>
</evidence>
<dbReference type="InterPro" id="IPR013154">
    <property type="entry name" value="ADH-like_N"/>
</dbReference>
<accession>A0A4V1C7G1</accession>
<feature type="region of interest" description="Disordered" evidence="20">
    <location>
        <begin position="1186"/>
        <end position="1246"/>
    </location>
</feature>
<dbReference type="GO" id="GO:0005886">
    <property type="term" value="C:plasma membrane"/>
    <property type="evidence" value="ECO:0007669"/>
    <property type="project" value="TreeGrafter"/>
</dbReference>
<evidence type="ECO:0000256" key="13">
    <source>
        <dbReference type="ARBA" id="ARBA00023002"/>
    </source>
</evidence>
<dbReference type="Pfam" id="PF00122">
    <property type="entry name" value="E1-E2_ATPase"/>
    <property type="match status" value="1"/>
</dbReference>
<dbReference type="PANTHER" id="PTHR24092:SF174">
    <property type="entry name" value="PHOSPHOLIPID-TRANSPORTING ATPASE DNF3-RELATED"/>
    <property type="match status" value="1"/>
</dbReference>
<dbReference type="Gene3D" id="3.90.180.10">
    <property type="entry name" value="Medium-chain alcohol dehydrogenases, catalytic domain"/>
    <property type="match status" value="1"/>
</dbReference>
<feature type="domain" description="Enoyl reductase (ER)" evidence="22">
    <location>
        <begin position="15"/>
        <end position="377"/>
    </location>
</feature>
<dbReference type="Pfam" id="PF13246">
    <property type="entry name" value="Cation_ATPase"/>
    <property type="match status" value="1"/>
</dbReference>
<dbReference type="GO" id="GO:0005802">
    <property type="term" value="C:trans-Golgi network"/>
    <property type="evidence" value="ECO:0007669"/>
    <property type="project" value="TreeGrafter"/>
</dbReference>
<feature type="binding site" evidence="19">
    <location>
        <position position="909"/>
    </location>
    <ligand>
        <name>Mg(2+)</name>
        <dbReference type="ChEBI" id="CHEBI:18420"/>
    </ligand>
</feature>
<gene>
    <name evidence="23" type="ORF">PoMZ_12165</name>
</gene>
<evidence type="ECO:0000256" key="18">
    <source>
        <dbReference type="PIRSR" id="PIRSR606539-2"/>
    </source>
</evidence>
<dbReference type="InterPro" id="IPR013149">
    <property type="entry name" value="ADH-like_C"/>
</dbReference>
<dbReference type="InterPro" id="IPR011032">
    <property type="entry name" value="GroES-like_sf"/>
</dbReference>
<keyword evidence="12 21" id="KW-1133">Transmembrane helix</keyword>
<keyword evidence="8 18" id="KW-0547">Nucleotide-binding</keyword>
<dbReference type="SUPFAM" id="SSF81665">
    <property type="entry name" value="Calcium ATPase, transmembrane domain M"/>
    <property type="match status" value="1"/>
</dbReference>
<evidence type="ECO:0000256" key="11">
    <source>
        <dbReference type="ARBA" id="ARBA00022967"/>
    </source>
</evidence>
<dbReference type="InterPro" id="IPR023299">
    <property type="entry name" value="ATPase_P-typ_cyto_dom_N"/>
</dbReference>
<feature type="region of interest" description="Disordered" evidence="20">
    <location>
        <begin position="985"/>
        <end position="1030"/>
    </location>
</feature>
<dbReference type="GO" id="GO:0000287">
    <property type="term" value="F:magnesium ion binding"/>
    <property type="evidence" value="ECO:0007669"/>
    <property type="project" value="InterPro"/>
</dbReference>
<dbReference type="EMBL" id="CP034208">
    <property type="protein sequence ID" value="QBZ63268.1"/>
    <property type="molecule type" value="Genomic_DNA"/>
</dbReference>
<comment type="similarity">
    <text evidence="4">Belongs to the cation transport ATPase (P-type) (TC 3.A.3) family. Type IV subfamily.</text>
</comment>
<dbReference type="InterPro" id="IPR018303">
    <property type="entry name" value="ATPase_P-typ_P_site"/>
</dbReference>
<proteinExistence type="inferred from homology"/>
<dbReference type="Pfam" id="PF00107">
    <property type="entry name" value="ADH_zinc_N"/>
    <property type="match status" value="1"/>
</dbReference>
<dbReference type="GO" id="GO:0016651">
    <property type="term" value="F:oxidoreductase activity, acting on NAD(P)H"/>
    <property type="evidence" value="ECO:0007669"/>
    <property type="project" value="InterPro"/>
</dbReference>
<dbReference type="GO" id="GO:0005524">
    <property type="term" value="F:ATP binding"/>
    <property type="evidence" value="ECO:0007669"/>
    <property type="project" value="UniProtKB-KW"/>
</dbReference>
<dbReference type="Gene3D" id="2.70.150.10">
    <property type="entry name" value="Calcium-transporting ATPase, cytoplasmic transduction domain A"/>
    <property type="match status" value="1"/>
</dbReference>
<feature type="compositionally biased region" description="Basic and acidic residues" evidence="20">
    <location>
        <begin position="1186"/>
        <end position="1198"/>
    </location>
</feature>
<dbReference type="Gene3D" id="3.40.1110.10">
    <property type="entry name" value="Calcium-transporting ATPase, cytoplasmic domain N"/>
    <property type="match status" value="1"/>
</dbReference>
<evidence type="ECO:0000256" key="17">
    <source>
        <dbReference type="PIRSR" id="PIRSR606539-1"/>
    </source>
</evidence>
<dbReference type="GO" id="GO:0045332">
    <property type="term" value="P:phospholipid translocation"/>
    <property type="evidence" value="ECO:0007669"/>
    <property type="project" value="TreeGrafter"/>
</dbReference>
<feature type="transmembrane region" description="Helical" evidence="21">
    <location>
        <begin position="1677"/>
        <end position="1702"/>
    </location>
</feature>
<protein>
    <recommendedName>
        <fullName evidence="5">P-type phospholipid transporter</fullName>
        <ecNumber evidence="5">7.6.2.1</ecNumber>
    </recommendedName>
</protein>
<dbReference type="PANTHER" id="PTHR24092">
    <property type="entry name" value="PROBABLE PHOSPHOLIPID-TRANSPORTING ATPASE"/>
    <property type="match status" value="1"/>
</dbReference>
<feature type="binding site" evidence="18">
    <location>
        <position position="910"/>
    </location>
    <ligand>
        <name>ATP</name>
        <dbReference type="ChEBI" id="CHEBI:30616"/>
    </ligand>
</feature>
<dbReference type="CDD" id="cd08249">
    <property type="entry name" value="enoyl_reductase_like"/>
    <property type="match status" value="1"/>
</dbReference>
<dbReference type="Pfam" id="PF16212">
    <property type="entry name" value="PhoLip_ATPase_C"/>
    <property type="match status" value="1"/>
</dbReference>
<comment type="similarity">
    <text evidence="3">Belongs to the zinc-containing alcohol dehydrogenase family.</text>
</comment>
<evidence type="ECO:0000256" key="12">
    <source>
        <dbReference type="ARBA" id="ARBA00022989"/>
    </source>
</evidence>
<feature type="transmembrane region" description="Helical" evidence="21">
    <location>
        <begin position="842"/>
        <end position="863"/>
    </location>
</feature>
<dbReference type="SUPFAM" id="SSF81660">
    <property type="entry name" value="Metal cation-transporting ATPase, ATP-binding domain N"/>
    <property type="match status" value="1"/>
</dbReference>
<comment type="cofactor">
    <cofactor evidence="19">
        <name>Mg(2+)</name>
        <dbReference type="ChEBI" id="CHEBI:18420"/>
    </cofactor>
</comment>
<dbReference type="InterPro" id="IPR036412">
    <property type="entry name" value="HAD-like_sf"/>
</dbReference>
<comment type="catalytic activity">
    <reaction evidence="15">
        <text>ATP + H2O + phospholipidSide 1 = ADP + phosphate + phospholipidSide 2.</text>
        <dbReference type="EC" id="7.6.2.1"/>
    </reaction>
</comment>
<dbReference type="GO" id="GO:0006892">
    <property type="term" value="P:post-Golgi vesicle-mediated transport"/>
    <property type="evidence" value="ECO:0007669"/>
    <property type="project" value="TreeGrafter"/>
</dbReference>
<keyword evidence="13" id="KW-0560">Oxidoreductase</keyword>
<evidence type="ECO:0000256" key="15">
    <source>
        <dbReference type="ARBA" id="ARBA00034036"/>
    </source>
</evidence>
<keyword evidence="14 21" id="KW-0472">Membrane</keyword>
<dbReference type="SUPFAM" id="SSF50129">
    <property type="entry name" value="GroES-like"/>
    <property type="match status" value="1"/>
</dbReference>
<keyword evidence="10 19" id="KW-0460">Magnesium</keyword>
<dbReference type="SUPFAM" id="SSF56784">
    <property type="entry name" value="HAD-like"/>
    <property type="match status" value="1"/>
</dbReference>
<comment type="subcellular location">
    <subcellularLocation>
        <location evidence="2">Endomembrane system</location>
    </subcellularLocation>
    <subcellularLocation>
        <location evidence="1">Membrane</location>
        <topology evidence="1">Multi-pass membrane protein</topology>
    </subcellularLocation>
</comment>
<keyword evidence="9 18" id="KW-0067">ATP-binding</keyword>
<dbReference type="EC" id="7.6.2.1" evidence="5"/>
<dbReference type="NCBIfam" id="TIGR01494">
    <property type="entry name" value="ATPase_P-type"/>
    <property type="match status" value="2"/>
</dbReference>
<feature type="region of interest" description="Disordered" evidence="20">
    <location>
        <begin position="433"/>
        <end position="455"/>
    </location>
</feature>
<feature type="transmembrane region" description="Helical" evidence="21">
    <location>
        <begin position="1827"/>
        <end position="1851"/>
    </location>
</feature>
<feature type="transmembrane region" description="Helical" evidence="21">
    <location>
        <begin position="1708"/>
        <end position="1727"/>
    </location>
</feature>
<dbReference type="InterPro" id="IPR001757">
    <property type="entry name" value="P_typ_ATPase"/>
</dbReference>
<evidence type="ECO:0000313" key="23">
    <source>
        <dbReference type="EMBL" id="QBZ63268.1"/>
    </source>
</evidence>
<dbReference type="SUPFAM" id="SSF81653">
    <property type="entry name" value="Calcium ATPase, transduction domain A"/>
    <property type="match status" value="1"/>
</dbReference>
<feature type="binding site" evidence="19">
    <location>
        <position position="911"/>
    </location>
    <ligand>
        <name>Mg(2+)</name>
        <dbReference type="ChEBI" id="CHEBI:18420"/>
    </ligand>
</feature>
<dbReference type="FunFam" id="3.40.50.1000:FF:000014">
    <property type="entry name" value="Phospholipid-transporting ATPase"/>
    <property type="match status" value="1"/>
</dbReference>
<dbReference type="InterPro" id="IPR023214">
    <property type="entry name" value="HAD_sf"/>
</dbReference>
<evidence type="ECO:0000256" key="20">
    <source>
        <dbReference type="SAM" id="MobiDB-lite"/>
    </source>
</evidence>
<dbReference type="InterPro" id="IPR036291">
    <property type="entry name" value="NAD(P)-bd_dom_sf"/>
</dbReference>
<feature type="transmembrane region" description="Helical" evidence="21">
    <location>
        <begin position="1739"/>
        <end position="1758"/>
    </location>
</feature>
<dbReference type="InterPro" id="IPR059000">
    <property type="entry name" value="ATPase_P-type_domA"/>
</dbReference>
<evidence type="ECO:0000256" key="19">
    <source>
        <dbReference type="PIRSR" id="PIRSR606539-3"/>
    </source>
</evidence>
<feature type="binding site" evidence="18">
    <location>
        <position position="909"/>
    </location>
    <ligand>
        <name>ATP</name>
        <dbReference type="ChEBI" id="CHEBI:30616"/>
    </ligand>
</feature>
<feature type="compositionally biased region" description="Polar residues" evidence="20">
    <location>
        <begin position="1007"/>
        <end position="1021"/>
    </location>
</feature>
<dbReference type="Gene3D" id="3.40.50.1000">
    <property type="entry name" value="HAD superfamily/HAD-like"/>
    <property type="match status" value="1"/>
</dbReference>
<evidence type="ECO:0000256" key="10">
    <source>
        <dbReference type="ARBA" id="ARBA00022842"/>
    </source>
</evidence>
<evidence type="ECO:0000256" key="2">
    <source>
        <dbReference type="ARBA" id="ARBA00004308"/>
    </source>
</evidence>
<dbReference type="SMART" id="SM00829">
    <property type="entry name" value="PKS_ER"/>
    <property type="match status" value="1"/>
</dbReference>
<dbReference type="Proteomes" id="UP000294847">
    <property type="component" value="Chromosome 5"/>
</dbReference>
<comment type="catalytic activity">
    <reaction evidence="16">
        <text>a 1,2-diacyl-sn-glycero-3-phosphoethanolamine(out) + ATP + H2O = a 1,2-diacyl-sn-glycero-3-phosphoethanolamine(in) + ADP + phosphate + H(+)</text>
        <dbReference type="Rhea" id="RHEA:66132"/>
        <dbReference type="ChEBI" id="CHEBI:15377"/>
        <dbReference type="ChEBI" id="CHEBI:15378"/>
        <dbReference type="ChEBI" id="CHEBI:30616"/>
        <dbReference type="ChEBI" id="CHEBI:43474"/>
        <dbReference type="ChEBI" id="CHEBI:64612"/>
        <dbReference type="ChEBI" id="CHEBI:456216"/>
    </reaction>
    <physiologicalReaction direction="left-to-right" evidence="16">
        <dbReference type="Rhea" id="RHEA:66133"/>
    </physiologicalReaction>
</comment>
<dbReference type="InterPro" id="IPR032631">
    <property type="entry name" value="P-type_ATPase_N"/>
</dbReference>
<dbReference type="GO" id="GO:0140326">
    <property type="term" value="F:ATPase-coupled intramembrane lipid transporter activity"/>
    <property type="evidence" value="ECO:0007669"/>
    <property type="project" value="UniProtKB-EC"/>
</dbReference>
<dbReference type="InterPro" id="IPR008250">
    <property type="entry name" value="ATPase_P-typ_transduc_dom_A_sf"/>
</dbReference>
<dbReference type="SUPFAM" id="SSF51735">
    <property type="entry name" value="NAD(P)-binding Rossmann-fold domains"/>
    <property type="match status" value="1"/>
</dbReference>
<dbReference type="Pfam" id="PF08240">
    <property type="entry name" value="ADH_N"/>
    <property type="match status" value="1"/>
</dbReference>
<feature type="compositionally biased region" description="Basic and acidic residues" evidence="20">
    <location>
        <begin position="991"/>
        <end position="1002"/>
    </location>
</feature>
<evidence type="ECO:0000256" key="16">
    <source>
        <dbReference type="ARBA" id="ARBA00049128"/>
    </source>
</evidence>
<sequence>MAPTNKAAYLKGAKKRPLVVRDAPYTSPGPDQIVIKNSAVALNPLEALKQALGNLLYGHVKYPFVMGSDAAGIVVEVGPNVTRLKVGDRVIGHALGMEKHHNQSSMCGFQMYTVLQEKMTCPVPQSIPLEKAVVLPLGLSTAACGLFQKDQLGLRHPMVDQAALGGSGSDVPSKREVLVVWGGSTSVGCNAIQLAKAAGYDVVTTCSPRNFDLVKSLGATAAYDYRSKTVVEDIVQHHCRDRTVAGAMSIGDGGAEACVEILGRSQGNRFLSMVSYPNPPNVDAGIPSRIVFMTRWMASMTVKAWTRGVKSKFVWGATLEQNEVGKMIYEDFLPLALERGVVVPAPAPEMIGDNLKSIQDGLDRLKSGKVSGSKLAIQERHGVGSGRQATPNRPLLVPARNKSRKYQGRSTLGQTLQKLAAMVSIVSHKAKAPSKESLATDIEPGNPPTAPRQVGARQRASDWFAKVSQEGLFHKPLPPSKDGRHVPIRFAGSQDGDKATHLIDERRGHGYLSNAIRTSRYTLYDFFPKQVWFQFSRLSNFYFLCVGIPQTIPGISTTGNFTTILPLLFFVLLTIVKEGYDDYKRHRLDKVENARCATVLRRASGADEVLETQRQSGWPLPHFLGKHFQQKSWEDRREPAGEGWEWRTVQWRDIEVGDVLRLSRNEDVPADLILVQAENEDHIAYVETMALDGETNLKSKSVPANLTKLASISDIVQSGLEIVAEDPNPDLHNFDGRLTIAGDTAPLTINEVLYRGCTLRNTPAAVGVVINTGEECKIRMNANRHPKAKKPALEKTTNRIVLTLVAYVFSCTAGCSIGYLLWQRSTENSSWYLRGAGVAVQEIVVGYAIHFNNIIPLSLYVTLELTKLFQMLMLNGDIEMYDEASDTPAKCNTNTILENLGQVGYVFSDKTGTLTENVMQFRKMSIAGISWLHDAGLQKPDGLSPVSTSVQVISPTVSNREMAVPTVVMSHQPERRSFVIPEDSEIPYDVPRGRPQETEMFPRRSGLSATSPRRSSLQWRSSGRPDLEQPGLSSADLIEYIRHRPNSAFARAATDYLLALALCHTCLPEYNDDGIDYQSASPDELALVRAAQELGYQVVQRSSHSVTLRLGSTNGGEDTREVVYEILDVVEFSSKRKRMSIIIRCPDGRILLICKGADSVILPRLRQANLALQKVQEVRQSVEVEKEALRHSEAREPRNSLGGRPSLDLRRHGGYADAGLSGTFAKRPSMSDRSKSFEAHSRARRSADLVRPSLQLRTMSFDLKRSRNDPSGSALLSAPALTQLPAKFEVLEDPSVNDDGVVFTRCFKHLDDFASEGLRTLVYAQKFLSESDYASWKKLYSDATTSLVDRQERIETVSELLEQNLELVGATAIEDKLQKGVPETIDKLRRANIKVWMLTGDKRETAINIAHSARICKPYSDVHILDSSKGNIEGQLAGIIEELREQKNSNGLVPSFQNNHNVLVVDGHTLGEMEPSVHLSELFYSLAPVVDSVICCRASPAQKALLVRAVRQKIIQSTPSGKSATRGDTLLTLSIGDGGNDLAMLAEAHVGVGISGREGLQAARVADYSIAQFRFLARLLLVHGRWNYSRTARFVLATFWKEMYFYTGTIAYQYFVGYTGTSLYEMWSLTALNLLFTSLCTISPALWEQDLSATTLLAVPELYTFGQRNLGLDVTKYLSWMLAGVAEGLITFFSCWASVGVFGLTGDIGLYAIGNLAFSIAMMWTNWKLLIIETHTKNIVILGSFLITVAGWWAWQAFLSGSYSPSPSPYAVRGGLTEGFGRDLSWWTCLIVVLAALIVFEMGYKAVKRQLVVGGALRKRQRKAKRVLGRILHRVLCGLFVSTGVAAAAGIKTGDAQADDLRRQEALENEEDLDLELWQELEQDPEVRARLEGLCWVEDEEENVGDDDEDNAEEVQVGRTGA</sequence>
<keyword evidence="6 21" id="KW-0812">Transmembrane</keyword>
<evidence type="ECO:0000256" key="5">
    <source>
        <dbReference type="ARBA" id="ARBA00012189"/>
    </source>
</evidence>
<feature type="transmembrane region" description="Helical" evidence="21">
    <location>
        <begin position="800"/>
        <end position="822"/>
    </location>
</feature>
<feature type="active site" description="4-aspartylphosphate intermediate" evidence="17">
    <location>
        <position position="909"/>
    </location>
</feature>
<organism evidence="23 24">
    <name type="scientific">Pyricularia oryzae</name>
    <name type="common">Rice blast fungus</name>
    <name type="synonym">Magnaporthe oryzae</name>
    <dbReference type="NCBI Taxonomy" id="318829"/>
    <lineage>
        <taxon>Eukaryota</taxon>
        <taxon>Fungi</taxon>
        <taxon>Dikarya</taxon>
        <taxon>Ascomycota</taxon>
        <taxon>Pezizomycotina</taxon>
        <taxon>Sordariomycetes</taxon>
        <taxon>Sordariomycetidae</taxon>
        <taxon>Magnaporthales</taxon>
        <taxon>Pyriculariaceae</taxon>
        <taxon>Pyricularia</taxon>
    </lineage>
</organism>
<evidence type="ECO:0000256" key="21">
    <source>
        <dbReference type="SAM" id="Phobius"/>
    </source>
</evidence>
<evidence type="ECO:0000259" key="22">
    <source>
        <dbReference type="SMART" id="SM00829"/>
    </source>
</evidence>
<keyword evidence="7 19" id="KW-0479">Metal-binding</keyword>
<evidence type="ECO:0000256" key="4">
    <source>
        <dbReference type="ARBA" id="ARBA00008109"/>
    </source>
</evidence>
<evidence type="ECO:0000313" key="24">
    <source>
        <dbReference type="Proteomes" id="UP000294847"/>
    </source>
</evidence>
<dbReference type="Gene3D" id="3.40.50.720">
    <property type="entry name" value="NAD(P)-binding Rossmann-like Domain"/>
    <property type="match status" value="1"/>
</dbReference>